<dbReference type="eggNOG" id="KOG0045">
    <property type="taxonomic scope" value="Eukaryota"/>
</dbReference>
<dbReference type="InParanoid" id="G0MIL5"/>
<evidence type="ECO:0000256" key="5">
    <source>
        <dbReference type="PROSITE-ProRule" id="PRU00239"/>
    </source>
</evidence>
<gene>
    <name evidence="8" type="ORF">CAEBREN_31629</name>
</gene>
<organism evidence="9">
    <name type="scientific">Caenorhabditis brenneri</name>
    <name type="common">Nematode worm</name>
    <dbReference type="NCBI Taxonomy" id="135651"/>
    <lineage>
        <taxon>Eukaryota</taxon>
        <taxon>Metazoa</taxon>
        <taxon>Ecdysozoa</taxon>
        <taxon>Nematoda</taxon>
        <taxon>Chromadorea</taxon>
        <taxon>Rhabditida</taxon>
        <taxon>Rhabditina</taxon>
        <taxon>Rhabditomorpha</taxon>
        <taxon>Rhabditoidea</taxon>
        <taxon>Rhabditidae</taxon>
        <taxon>Peloderinae</taxon>
        <taxon>Caenorhabditis</taxon>
    </lineage>
</organism>
<dbReference type="AlphaFoldDB" id="G0MIL5"/>
<feature type="domain" description="Calpain catalytic" evidence="7">
    <location>
        <begin position="1"/>
        <end position="155"/>
    </location>
</feature>
<dbReference type="Pfam" id="PF00648">
    <property type="entry name" value="Peptidase_C2"/>
    <property type="match status" value="1"/>
</dbReference>
<evidence type="ECO:0000313" key="8">
    <source>
        <dbReference type="EMBL" id="EGT31369.1"/>
    </source>
</evidence>
<protein>
    <recommendedName>
        <fullName evidence="7">Calpain catalytic domain-containing protein</fullName>
    </recommendedName>
</protein>
<accession>G0MIL5</accession>
<dbReference type="EMBL" id="GL379796">
    <property type="protein sequence ID" value="EGT31369.1"/>
    <property type="molecule type" value="Genomic_DNA"/>
</dbReference>
<evidence type="ECO:0000256" key="3">
    <source>
        <dbReference type="ARBA" id="ARBA00022801"/>
    </source>
</evidence>
<evidence type="ECO:0000259" key="7">
    <source>
        <dbReference type="PROSITE" id="PS50203"/>
    </source>
</evidence>
<dbReference type="PANTHER" id="PTHR10183">
    <property type="entry name" value="CALPAIN"/>
    <property type="match status" value="1"/>
</dbReference>
<dbReference type="PROSITE" id="PS50203">
    <property type="entry name" value="CALPAIN_CAT"/>
    <property type="match status" value="1"/>
</dbReference>
<dbReference type="STRING" id="135651.G0MIL5"/>
<evidence type="ECO:0000256" key="4">
    <source>
        <dbReference type="ARBA" id="ARBA00022807"/>
    </source>
</evidence>
<proteinExistence type="inferred from homology"/>
<feature type="transmembrane region" description="Helical" evidence="6">
    <location>
        <begin position="301"/>
        <end position="317"/>
    </location>
</feature>
<dbReference type="PANTHER" id="PTHR10183:SF379">
    <property type="entry name" value="CALPAIN-5"/>
    <property type="match status" value="1"/>
</dbReference>
<keyword evidence="6" id="KW-0812">Transmembrane</keyword>
<dbReference type="HOGENOM" id="CLU_802207_0_0_1"/>
<comment type="caution">
    <text evidence="5">Lacks conserved residue(s) required for the propagation of feature annotation.</text>
</comment>
<dbReference type="Proteomes" id="UP000008068">
    <property type="component" value="Unassembled WGS sequence"/>
</dbReference>
<reference evidence="9" key="1">
    <citation type="submission" date="2011-07" db="EMBL/GenBank/DDBJ databases">
        <authorList>
            <consortium name="Caenorhabditis brenneri Sequencing and Analysis Consortium"/>
            <person name="Wilson R.K."/>
        </authorList>
    </citation>
    <scope>NUCLEOTIDE SEQUENCE [LARGE SCALE GENOMIC DNA]</scope>
    <source>
        <strain evidence="9">PB2801</strain>
    </source>
</reference>
<dbReference type="InterPro" id="IPR001300">
    <property type="entry name" value="Peptidase_C2_calpain_cat"/>
</dbReference>
<feature type="transmembrane region" description="Helical" evidence="6">
    <location>
        <begin position="323"/>
        <end position="344"/>
    </location>
</feature>
<evidence type="ECO:0000256" key="1">
    <source>
        <dbReference type="ARBA" id="ARBA00007623"/>
    </source>
</evidence>
<dbReference type="SUPFAM" id="SSF54001">
    <property type="entry name" value="Cysteine proteinases"/>
    <property type="match status" value="1"/>
</dbReference>
<evidence type="ECO:0000313" key="9">
    <source>
        <dbReference type="Proteomes" id="UP000008068"/>
    </source>
</evidence>
<comment type="similarity">
    <text evidence="1">Belongs to the peptidase C2 family.</text>
</comment>
<dbReference type="GO" id="GO:0004198">
    <property type="term" value="F:calcium-dependent cysteine-type endopeptidase activity"/>
    <property type="evidence" value="ECO:0007669"/>
    <property type="project" value="InterPro"/>
</dbReference>
<dbReference type="InterPro" id="IPR038765">
    <property type="entry name" value="Papain-like_cys_pep_sf"/>
</dbReference>
<dbReference type="OrthoDB" id="5848695at2759"/>
<sequence>MFQIQEVFESDDSLPPVLRDDGVIWLSPSEISNDLCNLNSNFSPKISDVVQGFHGGYFLSGIITLINTKNENVKNFVGVPRRGLLEYAFYNKDGTTVRVRINDLLPTKNRKLVFAQAPGNKFWCPLLEKAYAKFLGGYQHLSMGRIPDTVHPLTGHFMSCHDPSQYSNQELLNWIRRECEKNHPIVCKTRHSDGNNGEYGRGFAVIGFAGVNNEGWFCIRDPRKSTTDLISIEDFKRDFDVIGTLTTLQLLLKKLETGMECLNPFSEQYDTSGRSLVGYHSSDGGGPLDLALSWVFTDRNILFFIYIFVFYNLVFDFHRTMSWIPLLGLCAFLGYTRALSLMILQK</sequence>
<keyword evidence="4" id="KW-0788">Thiol protease</keyword>
<name>G0MIL5_CAEBE</name>
<dbReference type="GO" id="GO:0006508">
    <property type="term" value="P:proteolysis"/>
    <property type="evidence" value="ECO:0007669"/>
    <property type="project" value="UniProtKB-KW"/>
</dbReference>
<evidence type="ECO:0000256" key="2">
    <source>
        <dbReference type="ARBA" id="ARBA00022670"/>
    </source>
</evidence>
<dbReference type="InterPro" id="IPR022684">
    <property type="entry name" value="Calpain_cysteine_protease"/>
</dbReference>
<dbReference type="SMART" id="SM00230">
    <property type="entry name" value="CysPc"/>
    <property type="match status" value="1"/>
</dbReference>
<keyword evidence="2" id="KW-0645">Protease</keyword>
<evidence type="ECO:0000256" key="6">
    <source>
        <dbReference type="SAM" id="Phobius"/>
    </source>
</evidence>
<keyword evidence="3" id="KW-0378">Hydrolase</keyword>
<keyword evidence="6" id="KW-1133">Transmembrane helix</keyword>
<keyword evidence="6" id="KW-0472">Membrane</keyword>
<keyword evidence="9" id="KW-1185">Reference proteome</keyword>